<organism evidence="2 3">
    <name type="scientific">Linum tenue</name>
    <dbReference type="NCBI Taxonomy" id="586396"/>
    <lineage>
        <taxon>Eukaryota</taxon>
        <taxon>Viridiplantae</taxon>
        <taxon>Streptophyta</taxon>
        <taxon>Embryophyta</taxon>
        <taxon>Tracheophyta</taxon>
        <taxon>Spermatophyta</taxon>
        <taxon>Magnoliopsida</taxon>
        <taxon>eudicotyledons</taxon>
        <taxon>Gunneridae</taxon>
        <taxon>Pentapetalae</taxon>
        <taxon>rosids</taxon>
        <taxon>fabids</taxon>
        <taxon>Malpighiales</taxon>
        <taxon>Linaceae</taxon>
        <taxon>Linum</taxon>
    </lineage>
</organism>
<comment type="caution">
    <text evidence="2">The sequence shown here is derived from an EMBL/GenBank/DDBJ whole genome shotgun (WGS) entry which is preliminary data.</text>
</comment>
<dbReference type="AlphaFoldDB" id="A0AAV0HFB6"/>
<accession>A0AAV0HFB6</accession>
<evidence type="ECO:0000256" key="1">
    <source>
        <dbReference type="SAM" id="MobiDB-lite"/>
    </source>
</evidence>
<evidence type="ECO:0000313" key="2">
    <source>
        <dbReference type="EMBL" id="CAI0383939.1"/>
    </source>
</evidence>
<dbReference type="Proteomes" id="UP001154282">
    <property type="component" value="Unassembled WGS sequence"/>
</dbReference>
<proteinExistence type="predicted"/>
<name>A0AAV0HFB6_9ROSI</name>
<reference evidence="2" key="1">
    <citation type="submission" date="2022-08" db="EMBL/GenBank/DDBJ databases">
        <authorList>
            <person name="Gutierrez-Valencia J."/>
        </authorList>
    </citation>
    <scope>NUCLEOTIDE SEQUENCE</scope>
</reference>
<sequence>MPQKNPTELDTRLWKYLLLCLSKSLRLTSQIPSKELVSCHGATTVDISIPETKRQRAGSALDMRHPSSRASCHLGAEGPHKSSSMGPNNAAVWFSAQLPSAQGQRLVLLCCAAMPLLPESSEYSSDE</sequence>
<keyword evidence="3" id="KW-1185">Reference proteome</keyword>
<gene>
    <name evidence="2" type="ORF">LITE_LOCUS4213</name>
</gene>
<protein>
    <submittedName>
        <fullName evidence="2">Uncharacterized protein</fullName>
    </submittedName>
</protein>
<evidence type="ECO:0000313" key="3">
    <source>
        <dbReference type="Proteomes" id="UP001154282"/>
    </source>
</evidence>
<feature type="region of interest" description="Disordered" evidence="1">
    <location>
        <begin position="57"/>
        <end position="86"/>
    </location>
</feature>
<dbReference type="EMBL" id="CAMGYJ010000002">
    <property type="protein sequence ID" value="CAI0383939.1"/>
    <property type="molecule type" value="Genomic_DNA"/>
</dbReference>